<evidence type="ECO:0000256" key="2">
    <source>
        <dbReference type="SAM" id="SignalP"/>
    </source>
</evidence>
<reference evidence="4" key="1">
    <citation type="journal article" date="2019" name="Int. J. Syst. Evol. Microbiol.">
        <title>The Global Catalogue of Microorganisms (GCM) 10K type strain sequencing project: providing services to taxonomists for standard genome sequencing and annotation.</title>
        <authorList>
            <consortium name="The Broad Institute Genomics Platform"/>
            <consortium name="The Broad Institute Genome Sequencing Center for Infectious Disease"/>
            <person name="Wu L."/>
            <person name="Ma J."/>
        </authorList>
    </citation>
    <scope>NUCLEOTIDE SEQUENCE [LARGE SCALE GENOMIC DNA]</scope>
    <source>
        <strain evidence="4">NBRC 103166</strain>
    </source>
</reference>
<keyword evidence="4" id="KW-1185">Reference proteome</keyword>
<evidence type="ECO:0000313" key="4">
    <source>
        <dbReference type="Proteomes" id="UP001157353"/>
    </source>
</evidence>
<protein>
    <submittedName>
        <fullName evidence="3">Uncharacterized protein</fullName>
    </submittedName>
</protein>
<comment type="caution">
    <text evidence="3">The sequence shown here is derived from an EMBL/GenBank/DDBJ whole genome shotgun (WGS) entry which is preliminary data.</text>
</comment>
<feature type="coiled-coil region" evidence="1">
    <location>
        <begin position="212"/>
        <end position="261"/>
    </location>
</feature>
<dbReference type="Proteomes" id="UP001157353">
    <property type="component" value="Unassembled WGS sequence"/>
</dbReference>
<dbReference type="EMBL" id="BSPQ01000001">
    <property type="protein sequence ID" value="GLS89307.1"/>
    <property type="molecule type" value="Genomic_DNA"/>
</dbReference>
<feature type="chain" id="PRO_5045238258" evidence="2">
    <location>
        <begin position="20"/>
        <end position="428"/>
    </location>
</feature>
<sequence>MYRNALIVSLIFMSSFSLASIETLAQVKKGKNEVKVQKIGESACTLNYKSGDHLTTEGAPVFYTFQVEVAEGEIQRGMLSSIPHSIKPNRNITLSFYDRYDKNIYEYSGEVSQYGQIFYSTNLYLRFLRSKKTLIRQGNVAANMPLYSQVNIPNSVKNKFENCVSNLKNVLQKYCASSTSATKQCEVNQQRGTKAFAGLIIKEDPVEVAKAAQIAKLKEQEKAAQLAKLKEQKKAAQLAKRKELEKAAKLKEQKKAAQMAKLIALEKAAQTAKVIELEKVGQVAKVMEQEKQKTPIKMSRKDFMAACNNPTINERGPIKKQLYIRGNFKNTAWGTDNKRAFKYKGNNIYQVVINEKAGRYQMQYASKDWSLQFTANYLALEPAVENSLKKGYYEQNTTVALPESGKYVWSLQFSESGAPQKILVSLCK</sequence>
<evidence type="ECO:0000313" key="3">
    <source>
        <dbReference type="EMBL" id="GLS89307.1"/>
    </source>
</evidence>
<keyword evidence="2" id="KW-0732">Signal</keyword>
<organism evidence="3 4">
    <name type="scientific">Psychromonas marina</name>
    <dbReference type="NCBI Taxonomy" id="88364"/>
    <lineage>
        <taxon>Bacteria</taxon>
        <taxon>Pseudomonadati</taxon>
        <taxon>Pseudomonadota</taxon>
        <taxon>Gammaproteobacteria</taxon>
        <taxon>Alteromonadales</taxon>
        <taxon>Psychromonadaceae</taxon>
        <taxon>Psychromonas</taxon>
    </lineage>
</organism>
<feature type="signal peptide" evidence="2">
    <location>
        <begin position="1"/>
        <end position="19"/>
    </location>
</feature>
<gene>
    <name evidence="3" type="ORF">GCM10007916_03740</name>
</gene>
<proteinExistence type="predicted"/>
<name>A0ABQ6DW86_9GAMM</name>
<evidence type="ECO:0000256" key="1">
    <source>
        <dbReference type="SAM" id="Coils"/>
    </source>
</evidence>
<keyword evidence="1" id="KW-0175">Coiled coil</keyword>
<accession>A0ABQ6DW86</accession>